<dbReference type="EMBL" id="JARJCN010000057">
    <property type="protein sequence ID" value="KAJ7079994.1"/>
    <property type="molecule type" value="Genomic_DNA"/>
</dbReference>
<reference evidence="2" key="1">
    <citation type="submission" date="2023-03" db="EMBL/GenBank/DDBJ databases">
        <title>Massive genome expansion in bonnet fungi (Mycena s.s.) driven by repeated elements and novel gene families across ecological guilds.</title>
        <authorList>
            <consortium name="Lawrence Berkeley National Laboratory"/>
            <person name="Harder C.B."/>
            <person name="Miyauchi S."/>
            <person name="Viragh M."/>
            <person name="Kuo A."/>
            <person name="Thoen E."/>
            <person name="Andreopoulos B."/>
            <person name="Lu D."/>
            <person name="Skrede I."/>
            <person name="Drula E."/>
            <person name="Henrissat B."/>
            <person name="Morin E."/>
            <person name="Kohler A."/>
            <person name="Barry K."/>
            <person name="LaButti K."/>
            <person name="Morin E."/>
            <person name="Salamov A."/>
            <person name="Lipzen A."/>
            <person name="Mereny Z."/>
            <person name="Hegedus B."/>
            <person name="Baldrian P."/>
            <person name="Stursova M."/>
            <person name="Weitz H."/>
            <person name="Taylor A."/>
            <person name="Grigoriev I.V."/>
            <person name="Nagy L.G."/>
            <person name="Martin F."/>
            <person name="Kauserud H."/>
        </authorList>
    </citation>
    <scope>NUCLEOTIDE SEQUENCE</scope>
    <source>
        <strain evidence="2">CBHHK173m</strain>
    </source>
</reference>
<dbReference type="GO" id="GO:0016020">
    <property type="term" value="C:membrane"/>
    <property type="evidence" value="ECO:0007669"/>
    <property type="project" value="TreeGrafter"/>
</dbReference>
<organism evidence="2 3">
    <name type="scientific">Mycena belliarum</name>
    <dbReference type="NCBI Taxonomy" id="1033014"/>
    <lineage>
        <taxon>Eukaryota</taxon>
        <taxon>Fungi</taxon>
        <taxon>Dikarya</taxon>
        <taxon>Basidiomycota</taxon>
        <taxon>Agaricomycotina</taxon>
        <taxon>Agaricomycetes</taxon>
        <taxon>Agaricomycetidae</taxon>
        <taxon>Agaricales</taxon>
        <taxon>Marasmiineae</taxon>
        <taxon>Mycenaceae</taxon>
        <taxon>Mycena</taxon>
    </lineage>
</organism>
<feature type="region of interest" description="Disordered" evidence="1">
    <location>
        <begin position="1"/>
        <end position="22"/>
    </location>
</feature>
<feature type="compositionally biased region" description="Polar residues" evidence="1">
    <location>
        <begin position="12"/>
        <end position="22"/>
    </location>
</feature>
<name>A0AAD6TUF8_9AGAR</name>
<accession>A0AAD6TUF8</accession>
<dbReference type="InterPro" id="IPR010721">
    <property type="entry name" value="UstE-like"/>
</dbReference>
<dbReference type="PROSITE" id="PS50244">
    <property type="entry name" value="S5A_REDUCTASE"/>
    <property type="match status" value="1"/>
</dbReference>
<proteinExistence type="predicted"/>
<dbReference type="PANTHER" id="PTHR32251:SF15">
    <property type="entry name" value="3-OXO-5-ALPHA-STEROID 4-DEHYDROGENASE (DUF1295)"/>
    <property type="match status" value="1"/>
</dbReference>
<sequence>MVSKEKPLPTQPRASNSSLNQQRLIPADKNSIPGIATVIVGRLSDAPLQYVMFTQGWAVKGLTAVGIRASNLLIAAGPGVAGLGPIPTLLTGMYAVAGLRHGYWMLVTNTYSWTPGTALPVVAYNAAVNTANTLVAVNALTSAPFPITGDFVDCIGWKQWAGIALFAAGILMEIIAEESRKQFKKDPKNKGKIDDTGLWSVVRHPNFLGYTLWRAGITLTTGSLVWTGALTALQILGLVSTGIPGLAAHMSTRYGQQWTDYKRRVPSALIPGVW</sequence>
<evidence type="ECO:0008006" key="4">
    <source>
        <dbReference type="Google" id="ProtNLM"/>
    </source>
</evidence>
<dbReference type="AlphaFoldDB" id="A0AAD6TUF8"/>
<keyword evidence="3" id="KW-1185">Reference proteome</keyword>
<comment type="caution">
    <text evidence="2">The sequence shown here is derived from an EMBL/GenBank/DDBJ whole genome shotgun (WGS) entry which is preliminary data.</text>
</comment>
<evidence type="ECO:0000313" key="2">
    <source>
        <dbReference type="EMBL" id="KAJ7079994.1"/>
    </source>
</evidence>
<dbReference type="Pfam" id="PF06966">
    <property type="entry name" value="DUF1295"/>
    <property type="match status" value="1"/>
</dbReference>
<evidence type="ECO:0000313" key="3">
    <source>
        <dbReference type="Proteomes" id="UP001222325"/>
    </source>
</evidence>
<dbReference type="Proteomes" id="UP001222325">
    <property type="component" value="Unassembled WGS sequence"/>
</dbReference>
<dbReference type="Gene3D" id="1.20.120.1630">
    <property type="match status" value="1"/>
</dbReference>
<protein>
    <recommendedName>
        <fullName evidence="4">Steroid 5-alpha reductase C-terminal domain-containing protein</fullName>
    </recommendedName>
</protein>
<gene>
    <name evidence="2" type="ORF">B0H15DRAFT_857624</name>
</gene>
<dbReference type="PANTHER" id="PTHR32251">
    <property type="entry name" value="3-OXO-5-ALPHA-STEROID 4-DEHYDROGENASE"/>
    <property type="match status" value="1"/>
</dbReference>
<evidence type="ECO:0000256" key="1">
    <source>
        <dbReference type="SAM" id="MobiDB-lite"/>
    </source>
</evidence>